<gene>
    <name evidence="4" type="ORF">EV664_11371</name>
</gene>
<evidence type="ECO:0000259" key="3">
    <source>
        <dbReference type="SMART" id="SM01008"/>
    </source>
</evidence>
<dbReference type="Pfam" id="PF20256">
    <property type="entry name" value="MoCoBD_2"/>
    <property type="match status" value="2"/>
</dbReference>
<feature type="region of interest" description="Disordered" evidence="1">
    <location>
        <begin position="226"/>
        <end position="248"/>
    </location>
</feature>
<dbReference type="SUPFAM" id="SSF56003">
    <property type="entry name" value="Molybdenum cofactor-binding domain"/>
    <property type="match status" value="2"/>
</dbReference>
<dbReference type="InterPro" id="IPR012368">
    <property type="entry name" value="OxRdtase_Mopterin-bd_su_IorB"/>
</dbReference>
<dbReference type="SMART" id="SM01008">
    <property type="entry name" value="Ald_Xan_dh_C"/>
    <property type="match status" value="1"/>
</dbReference>
<comment type="caution">
    <text evidence="4">The sequence shown here is derived from an EMBL/GenBank/DDBJ whole genome shotgun (WGS) entry which is preliminary data.</text>
</comment>
<dbReference type="EMBL" id="SNWD01000013">
    <property type="protein sequence ID" value="TDN79293.1"/>
    <property type="molecule type" value="Genomic_DNA"/>
</dbReference>
<keyword evidence="2" id="KW-0472">Membrane</keyword>
<dbReference type="AlphaFoldDB" id="A0A4R6FDQ9"/>
<dbReference type="InterPro" id="IPR052516">
    <property type="entry name" value="N-heterocyclic_Hydroxylase"/>
</dbReference>
<evidence type="ECO:0000313" key="5">
    <source>
        <dbReference type="Proteomes" id="UP000295493"/>
    </source>
</evidence>
<evidence type="ECO:0000313" key="4">
    <source>
        <dbReference type="EMBL" id="TDN79293.1"/>
    </source>
</evidence>
<dbReference type="PANTHER" id="PTHR47495:SF2">
    <property type="entry name" value="ALDEHYDE DEHYDROGENASE"/>
    <property type="match status" value="1"/>
</dbReference>
<keyword evidence="5" id="KW-1185">Reference proteome</keyword>
<accession>A0A4R6FDQ9</accession>
<keyword evidence="2" id="KW-0812">Transmembrane</keyword>
<dbReference type="Proteomes" id="UP000295493">
    <property type="component" value="Unassembled WGS sequence"/>
</dbReference>
<dbReference type="GO" id="GO:0016491">
    <property type="term" value="F:oxidoreductase activity"/>
    <property type="evidence" value="ECO:0007669"/>
    <property type="project" value="InterPro"/>
</dbReference>
<keyword evidence="2" id="KW-1133">Transmembrane helix</keyword>
<protein>
    <submittedName>
        <fullName evidence="4">Isoquinoline 1-oxidoreductase beta subunit</fullName>
    </submittedName>
</protein>
<dbReference type="PIRSF" id="PIRSF036389">
    <property type="entry name" value="IOR_B"/>
    <property type="match status" value="1"/>
</dbReference>
<organism evidence="4 5">
    <name type="scientific">Stakelama pacifica</name>
    <dbReference type="NCBI Taxonomy" id="517720"/>
    <lineage>
        <taxon>Bacteria</taxon>
        <taxon>Pseudomonadati</taxon>
        <taxon>Pseudomonadota</taxon>
        <taxon>Alphaproteobacteria</taxon>
        <taxon>Sphingomonadales</taxon>
        <taxon>Sphingomonadaceae</taxon>
        <taxon>Stakelama</taxon>
    </lineage>
</organism>
<dbReference type="Gene3D" id="3.90.1170.50">
    <property type="entry name" value="Aldehyde oxidase/xanthine dehydrogenase, a/b hammerhead"/>
    <property type="match status" value="1"/>
</dbReference>
<dbReference type="InterPro" id="IPR000674">
    <property type="entry name" value="Ald_Oxase/Xan_DH_a/b"/>
</dbReference>
<feature type="domain" description="Aldehyde oxidase/xanthine dehydrogenase a/b hammerhead" evidence="3">
    <location>
        <begin position="253"/>
        <end position="331"/>
    </location>
</feature>
<dbReference type="InterPro" id="IPR046867">
    <property type="entry name" value="AldOxase/xan_DH_MoCoBD2"/>
</dbReference>
<sequence>MLVRRYWRCIIRPVRCVGMAQDDDRTRGITRRRLLIGGGAGVGLVLAYALWPRDYVSNLTAGPGEQIFGAWIKIARDGEVTIAVPQAELGQGVYTALPQIAADEMGADWRTVAVQPAPLNALYANPMAARILFRDAFARLPDNLVERHAQRSALMLTAGSTSVRAFEGDLRKAGAGVRILLCKAAARRWGVDWRSCDTAEGFVVHGKDRLRFAELAEAAADESLPREIPLRNPGGTGLSGSSVPRSDVPAKVDGSANFAGDIRLPGMMFAAIRQGPVGDTRLIDVDREAADAIAGVRQVVTNPRWVAAVANNWWAANRALDALAPRFETRGAIVDSDSIDAALGTALDGEGQRIAKAGDLSPVFSGADIVAAEYQVGLALHAAIEPMTATAYLANGHLSIWMPTQAPGLARSAAARVAGISENSVTIHPMMAGGSFGAKLESLVAQQAALLTKEVGKPVQLTWSRAEDFLHDRYRPAARARLSARLSPNGAVAGWLAKIAAPSVGHELTGRLLGGDLAASLSLSLPGGGVGDASAVEGAEPIYAIPNYAVDHHPAEIGVPVGEWRSGAHSYSCFFTESFIDELAHVAGIEAHSFRISMLGGEPRLARCLSTVASLGGWQGGVPGSGQGIACHAFRGSYIAVLAEATMESGEIKVARLVAAVDCGRQINPDIARQQIEGGLVFGMAAALGCSTGFTENLADARRFSDIGLPRLADMPEITIELIASDADPGGVGEIAVPPVAPAIANALQAATGIRFRRLPLMAEENP</sequence>
<name>A0A4R6FDQ9_9SPHN</name>
<feature type="transmembrane region" description="Helical" evidence="2">
    <location>
        <begin position="34"/>
        <end position="51"/>
    </location>
</feature>
<dbReference type="Pfam" id="PF02738">
    <property type="entry name" value="MoCoBD_1"/>
    <property type="match status" value="1"/>
</dbReference>
<evidence type="ECO:0000256" key="2">
    <source>
        <dbReference type="SAM" id="Phobius"/>
    </source>
</evidence>
<dbReference type="Gene3D" id="3.30.365.10">
    <property type="entry name" value="Aldehyde oxidase/xanthine dehydrogenase, molybdopterin binding domain"/>
    <property type="match status" value="4"/>
</dbReference>
<proteinExistence type="predicted"/>
<dbReference type="PANTHER" id="PTHR47495">
    <property type="entry name" value="ALDEHYDE DEHYDROGENASE"/>
    <property type="match status" value="1"/>
</dbReference>
<reference evidence="4 5" key="1">
    <citation type="submission" date="2019-03" db="EMBL/GenBank/DDBJ databases">
        <title>Genomic Encyclopedia of Type Strains, Phase IV (KMG-IV): sequencing the most valuable type-strain genomes for metagenomic binning, comparative biology and taxonomic classification.</title>
        <authorList>
            <person name="Goeker M."/>
        </authorList>
    </citation>
    <scope>NUCLEOTIDE SEQUENCE [LARGE SCALE GENOMIC DNA]</scope>
    <source>
        <strain evidence="4 5">DSM 25059</strain>
    </source>
</reference>
<dbReference type="InterPro" id="IPR008274">
    <property type="entry name" value="AldOxase/xan_DH_MoCoBD1"/>
</dbReference>
<dbReference type="InterPro" id="IPR037165">
    <property type="entry name" value="AldOxase/xan_DH_Mopterin-bd_sf"/>
</dbReference>
<evidence type="ECO:0000256" key="1">
    <source>
        <dbReference type="SAM" id="MobiDB-lite"/>
    </source>
</evidence>